<dbReference type="Proteomes" id="UP001056778">
    <property type="component" value="Chromosome 3"/>
</dbReference>
<organism evidence="1 2">
    <name type="scientific">Holotrichia oblita</name>
    <name type="common">Chafer beetle</name>
    <dbReference type="NCBI Taxonomy" id="644536"/>
    <lineage>
        <taxon>Eukaryota</taxon>
        <taxon>Metazoa</taxon>
        <taxon>Ecdysozoa</taxon>
        <taxon>Arthropoda</taxon>
        <taxon>Hexapoda</taxon>
        <taxon>Insecta</taxon>
        <taxon>Pterygota</taxon>
        <taxon>Neoptera</taxon>
        <taxon>Endopterygota</taxon>
        <taxon>Coleoptera</taxon>
        <taxon>Polyphaga</taxon>
        <taxon>Scarabaeiformia</taxon>
        <taxon>Scarabaeidae</taxon>
        <taxon>Melolonthinae</taxon>
        <taxon>Holotrichia</taxon>
    </lineage>
</organism>
<comment type="caution">
    <text evidence="1">The sequence shown here is derived from an EMBL/GenBank/DDBJ whole genome shotgun (WGS) entry which is preliminary data.</text>
</comment>
<evidence type="ECO:0000313" key="1">
    <source>
        <dbReference type="EMBL" id="KAI4466245.1"/>
    </source>
</evidence>
<protein>
    <submittedName>
        <fullName evidence="1">Trna pseudouridine synthase d</fullName>
    </submittedName>
</protein>
<sequence length="685" mass="78431">MHGNNRRGGGRRFGKPYFDKNQHRRYKSDITPEQLCEKDVGITEYISVLDGFSGVLKARFSDFQVNEINVNGEIAKFTDNTPPQGFDSESLSKNIVIPKETPCEDIPQDVWDEILAVVVDGVEDKVVEFESTDFDKEKRGNVHRIVKSILQQKVVASTITRDNKKYITFKKYNKEDKIDNRTAWPPDKEEYVHFLVYKENVDTMEATLKISDCVRINPSSFNYAGVKDRRSKTTQWFSVRKLNPLKLLERTKCLRNIHIGNITFKNKPLKLGKLQGNRFRIALRNVIASDELINDAMESLKEKGFVNYYGLQRFGNVKEVPTYEVGIKLLLGKFKEACNLILKCKTCDNPHTQLSQAKKKYQETGDANAAAELLNPREGNSVESKLLQGLSKSNVNDYVTALENIPRNMRLLYINAFQALVWNKILSRRIQEFGLNPIVGDLVLVKEEEAAVPISEMEVDETRDSDEEINTEENVEIHISKKKKVKILTAEDLDNYSIYDIVLPMPGYDITYPENVVKDWYKDMLEEYGLTLKMPQQSVKAYSLSGTYRHMIKQVTNLSWKLMHYNDPNDDLLQSDFDEFLKRPPPVDKSDGKFKALVIDFCLSPSCYATMEPPKIVVTETKEQNLEDVPAHNSLLSDSAKYEDFKKAIFGFTSEDDSLKRKLDEADNDSEVPKKILKGDGEKAV</sequence>
<proteinExistence type="predicted"/>
<keyword evidence="2" id="KW-1185">Reference proteome</keyword>
<dbReference type="EMBL" id="CM043017">
    <property type="protein sequence ID" value="KAI4466245.1"/>
    <property type="molecule type" value="Genomic_DNA"/>
</dbReference>
<name>A0ACB9THG2_HOLOL</name>
<accession>A0ACB9THG2</accession>
<gene>
    <name evidence="1" type="ORF">MML48_3g00003719</name>
</gene>
<evidence type="ECO:0000313" key="2">
    <source>
        <dbReference type="Proteomes" id="UP001056778"/>
    </source>
</evidence>
<reference evidence="1" key="1">
    <citation type="submission" date="2022-04" db="EMBL/GenBank/DDBJ databases">
        <title>Chromosome-scale genome assembly of Holotrichia oblita Faldermann.</title>
        <authorList>
            <person name="Rongchong L."/>
        </authorList>
    </citation>
    <scope>NUCLEOTIDE SEQUENCE</scope>
    <source>
        <strain evidence="1">81SQS9</strain>
    </source>
</reference>